<name>A0A0G2YFS3_9ZZZZ</name>
<feature type="transmembrane region" description="Helical" evidence="1">
    <location>
        <begin position="35"/>
        <end position="55"/>
    </location>
</feature>
<organism evidence="2">
    <name type="scientific">uncultured organism</name>
    <dbReference type="NCBI Taxonomy" id="155900"/>
    <lineage>
        <taxon>unclassified sequences</taxon>
        <taxon>environmental samples</taxon>
    </lineage>
</organism>
<keyword evidence="1" id="KW-1133">Transmembrane helix</keyword>
<reference evidence="2" key="1">
    <citation type="journal article" date="2015" name="Front. Microbiol.">
        <title>Identification of novel esterase-active enzymes from hot environments by use of the host bacterium Thermus thermophilus.</title>
        <authorList>
            <person name="Leis B."/>
            <person name="Angelov A."/>
            <person name="Mientus M."/>
            <person name="Li H."/>
            <person name="Pham V.T."/>
            <person name="Lauinger B."/>
            <person name="Bongen P."/>
            <person name="Pietruszka J."/>
            <person name="Goncalves L.G."/>
            <person name="Santos H."/>
            <person name="Liebl W."/>
        </authorList>
    </citation>
    <scope>NUCLEOTIDE SEQUENCE</scope>
</reference>
<dbReference type="AlphaFoldDB" id="A0A0G2YFS3"/>
<evidence type="ECO:0000256" key="1">
    <source>
        <dbReference type="SAM" id="Phobius"/>
    </source>
</evidence>
<protein>
    <submittedName>
        <fullName evidence="2">Uncharacterized protein</fullName>
    </submittedName>
</protein>
<keyword evidence="1" id="KW-0472">Membrane</keyword>
<feature type="transmembrane region" description="Helical" evidence="1">
    <location>
        <begin position="9"/>
        <end position="29"/>
    </location>
</feature>
<evidence type="ECO:0000313" key="2">
    <source>
        <dbReference type="EMBL" id="AKI85295.1"/>
    </source>
</evidence>
<sequence>MLIWRLTRLIVEAVGRLLAVVIGFVFLVVGTLLTLTGIGAIVGVPLLILGLALMVKGVFG</sequence>
<dbReference type="EMBL" id="KP892657">
    <property type="protein sequence ID" value="AKI85295.1"/>
    <property type="molecule type" value="Genomic_DNA"/>
</dbReference>
<accession>A0A0G2YFS3</accession>
<proteinExistence type="predicted"/>
<keyword evidence="1" id="KW-0812">Transmembrane</keyword>